<name>A0AAD5PNK3_9CRUS</name>
<keyword evidence="2" id="KW-1185">Reference proteome</keyword>
<accession>A0AAD5PNK3</accession>
<evidence type="ECO:0000313" key="1">
    <source>
        <dbReference type="EMBL" id="KAI9549675.1"/>
    </source>
</evidence>
<dbReference type="AlphaFoldDB" id="A0AAD5PNK3"/>
<gene>
    <name evidence="1" type="ORF">GHT06_003861</name>
</gene>
<evidence type="ECO:0000313" key="2">
    <source>
        <dbReference type="Proteomes" id="UP000820818"/>
    </source>
</evidence>
<sequence>MVTKRVYVMSGDLDLCLLRYMSFEDCMAYSLLNRMCRALFLASLQRPWSRVRVSAVLPDVGLEACAQDFIREHKPHAVQLHSNDLAAAMDVDGDWSEIGSMGFRSLLLRTSASLRPSLLTRLANLTELVVRSSHPKHYRTSFSLFHMLPSQLTRLDLELFMPFRLSCVDLTHMEGLKSVVIDYGKNNSWIPHTDVTVLLPPSVETATLEFGCPAAALYHNPLKQGVLHVDTRHCTGLKSLMVHWADTVMLGAPERTFVQVCSYLVHHRTGGDASPRCWYTCW</sequence>
<dbReference type="Proteomes" id="UP000820818">
    <property type="component" value="Unassembled WGS sequence"/>
</dbReference>
<comment type="caution">
    <text evidence="1">The sequence shown here is derived from an EMBL/GenBank/DDBJ whole genome shotgun (WGS) entry which is preliminary data.</text>
</comment>
<protein>
    <submittedName>
        <fullName evidence="1">Uncharacterized protein</fullName>
    </submittedName>
</protein>
<reference evidence="1" key="1">
    <citation type="submission" date="2022-05" db="EMBL/GenBank/DDBJ databases">
        <title>A multi-omics perspective on studying reproductive biology in Daphnia sinensis.</title>
        <authorList>
            <person name="Jia J."/>
        </authorList>
    </citation>
    <scope>NUCLEOTIDE SEQUENCE</scope>
    <source>
        <strain evidence="1">WSL</strain>
    </source>
</reference>
<proteinExistence type="predicted"/>
<organism evidence="1 2">
    <name type="scientific">Daphnia sinensis</name>
    <dbReference type="NCBI Taxonomy" id="1820382"/>
    <lineage>
        <taxon>Eukaryota</taxon>
        <taxon>Metazoa</taxon>
        <taxon>Ecdysozoa</taxon>
        <taxon>Arthropoda</taxon>
        <taxon>Crustacea</taxon>
        <taxon>Branchiopoda</taxon>
        <taxon>Diplostraca</taxon>
        <taxon>Cladocera</taxon>
        <taxon>Anomopoda</taxon>
        <taxon>Daphniidae</taxon>
        <taxon>Daphnia</taxon>
        <taxon>Daphnia similis group</taxon>
    </lineage>
</organism>
<dbReference type="EMBL" id="WJBH02000290">
    <property type="protein sequence ID" value="KAI9549675.1"/>
    <property type="molecule type" value="Genomic_DNA"/>
</dbReference>